<dbReference type="Gene3D" id="2.60.40.1220">
    <property type="match status" value="1"/>
</dbReference>
<accession>A0A7Y2E6Z6</accession>
<dbReference type="InterPro" id="IPR011045">
    <property type="entry name" value="N2O_reductase_N"/>
</dbReference>
<sequence length="901" mass="93300">LQEGAPVRVALAPGSAGEFSSGKSEAFKAADANGFFSFSYTPGSILGQNEVQVLTSLGPVSLFFEVLPDTSLAAPQLLTTAPNQTAAPGVSTIITVDFSKSIDATTVNPGSFAVTDNGGAPVPGAYSFANRNRRVVFNVNGAFAGNTQYNYALSSGLMDYNGNPLSNPGAFSFTTAPASVLELHAVDASSGLVGAPVVLSGDGFAPNLTDNVVSFNGTPAVITGGDSGALFTYVPVGATSGPVTVSVGAQTSNGKDFQVLAPNPPPVNTLTGNTDVPVSGQQIAVVPDGSRAYMTSPGGNSVVPILLSTQLSETGVPVGAHPFGVTTSPNGDRIYVTNFLSNTVSVIDGTAGSSTFQEVLITMQAGLNPTGVASHPDGRSLYVCNYGDSTLSIFETDSTSASAYTARAQINTNSESESVVVTPDGGRVIIGTSYGLLIVDPVDGQARAQINTNSDTESVVVTPDGALAIVLTSDDQLLIIDILPGSPTEGQARAQINTNSESESVVVSPDGASVYVTNADGFVQVFRIVITAGSPAVAQTSDAAIGQISLVEGGTINVGENPNGMAFDPAGDGQLLVVNSGDNTVSYVAFSDLIQASLRVTPKTITLNNLHVTMEAIMEFPPEYDPANVDVSSVRLAQLIEPLPGSAEIGDFDNGGVQELKLKFNPKAVYDFLPEGSNVLFELTGLIGGEDFVAQDHINVARATILLPAPGMTLLGGSDFTIKWEPSPEGPADWIDIFFSENGGADWDTVVVGTPDDSTHVWSVPETNTTDGLLNIVTYKNGKITGVTISDEPFTIGTILAPPEPVLPVAFALRPAAPNPFSSSTMIRFDLPAETRVTARIFGLDGSLVRELVGGQLLPQGRYEIPWDGRNSSGKQTGHGLYFIRVVAGKDVGTTKVLHLK</sequence>
<evidence type="ECO:0000259" key="2">
    <source>
        <dbReference type="Pfam" id="PF01833"/>
    </source>
</evidence>
<dbReference type="InterPro" id="IPR014755">
    <property type="entry name" value="Cu-Rt/internalin_Ig-like"/>
</dbReference>
<organism evidence="4 5">
    <name type="scientific">Eiseniibacteriota bacterium</name>
    <dbReference type="NCBI Taxonomy" id="2212470"/>
    <lineage>
        <taxon>Bacteria</taxon>
        <taxon>Candidatus Eiseniibacteriota</taxon>
    </lineage>
</organism>
<dbReference type="InterPro" id="IPR013783">
    <property type="entry name" value="Ig-like_fold"/>
</dbReference>
<dbReference type="InterPro" id="IPR002909">
    <property type="entry name" value="IPT_dom"/>
</dbReference>
<feature type="domain" description="SbsA Ig-like" evidence="3">
    <location>
        <begin position="74"/>
        <end position="175"/>
    </location>
</feature>
<dbReference type="SUPFAM" id="SSF81296">
    <property type="entry name" value="E set domains"/>
    <property type="match status" value="1"/>
</dbReference>
<feature type="non-terminal residue" evidence="4">
    <location>
        <position position="1"/>
    </location>
</feature>
<dbReference type="Pfam" id="PF01833">
    <property type="entry name" value="TIG"/>
    <property type="match status" value="1"/>
</dbReference>
<keyword evidence="1" id="KW-0732">Signal</keyword>
<dbReference type="Gene3D" id="2.130.10.10">
    <property type="entry name" value="YVTN repeat-like/Quinoprotein amine dehydrogenase"/>
    <property type="match status" value="2"/>
</dbReference>
<proteinExistence type="predicted"/>
<dbReference type="Pfam" id="PF13205">
    <property type="entry name" value="Big_5"/>
    <property type="match status" value="1"/>
</dbReference>
<protein>
    <submittedName>
        <fullName evidence="4">Beta-propeller fold lactonase family protein</fullName>
    </submittedName>
</protein>
<dbReference type="InterPro" id="IPR014756">
    <property type="entry name" value="Ig_E-set"/>
</dbReference>
<dbReference type="Pfam" id="PF10282">
    <property type="entry name" value="Lactonase"/>
    <property type="match status" value="1"/>
</dbReference>
<evidence type="ECO:0000313" key="5">
    <source>
        <dbReference type="Proteomes" id="UP000547674"/>
    </source>
</evidence>
<dbReference type="PANTHER" id="PTHR47197:SF3">
    <property type="entry name" value="DIHYDRO-HEME D1 DEHYDROGENASE"/>
    <property type="match status" value="1"/>
</dbReference>
<dbReference type="InterPro" id="IPR051200">
    <property type="entry name" value="Host-pathogen_enzymatic-act"/>
</dbReference>
<dbReference type="InterPro" id="IPR032812">
    <property type="entry name" value="SbsA_Ig"/>
</dbReference>
<comment type="caution">
    <text evidence="4">The sequence shown here is derived from an EMBL/GenBank/DDBJ whole genome shotgun (WGS) entry which is preliminary data.</text>
</comment>
<evidence type="ECO:0000259" key="3">
    <source>
        <dbReference type="Pfam" id="PF13205"/>
    </source>
</evidence>
<dbReference type="InterPro" id="IPR015943">
    <property type="entry name" value="WD40/YVTN_repeat-like_dom_sf"/>
</dbReference>
<dbReference type="SUPFAM" id="SSF50974">
    <property type="entry name" value="Nitrous oxide reductase, N-terminal domain"/>
    <property type="match status" value="1"/>
</dbReference>
<dbReference type="PANTHER" id="PTHR47197">
    <property type="entry name" value="PROTEIN NIRF"/>
    <property type="match status" value="1"/>
</dbReference>
<dbReference type="EMBL" id="JABDJR010000138">
    <property type="protein sequence ID" value="NNF05830.1"/>
    <property type="molecule type" value="Genomic_DNA"/>
</dbReference>
<gene>
    <name evidence="4" type="ORF">HKN21_03650</name>
</gene>
<dbReference type="Gene3D" id="2.60.40.4070">
    <property type="match status" value="1"/>
</dbReference>
<dbReference type="Gene3D" id="2.60.40.10">
    <property type="entry name" value="Immunoglobulins"/>
    <property type="match status" value="1"/>
</dbReference>
<evidence type="ECO:0000256" key="1">
    <source>
        <dbReference type="ARBA" id="ARBA00022729"/>
    </source>
</evidence>
<dbReference type="AlphaFoldDB" id="A0A7Y2E6Z6"/>
<evidence type="ECO:0000313" key="4">
    <source>
        <dbReference type="EMBL" id="NNF05830.1"/>
    </source>
</evidence>
<dbReference type="Proteomes" id="UP000547674">
    <property type="component" value="Unassembled WGS sequence"/>
</dbReference>
<feature type="domain" description="IPT/TIG" evidence="2">
    <location>
        <begin position="186"/>
        <end position="258"/>
    </location>
</feature>
<dbReference type="InterPro" id="IPR019405">
    <property type="entry name" value="Lactonase_7-beta_prop"/>
</dbReference>
<reference evidence="4 5" key="1">
    <citation type="submission" date="2020-03" db="EMBL/GenBank/DDBJ databases">
        <title>Metabolic flexibility allows generalist bacteria to become dominant in a frequently disturbed ecosystem.</title>
        <authorList>
            <person name="Chen Y.-J."/>
            <person name="Leung P.M."/>
            <person name="Bay S.K."/>
            <person name="Hugenholtz P."/>
            <person name="Kessler A.J."/>
            <person name="Shelley G."/>
            <person name="Waite D.W."/>
            <person name="Cook P.L."/>
            <person name="Greening C."/>
        </authorList>
    </citation>
    <scope>NUCLEOTIDE SEQUENCE [LARGE SCALE GENOMIC DNA]</scope>
    <source>
        <strain evidence="4">SS_bin_28</strain>
    </source>
</reference>
<name>A0A7Y2E6Z6_UNCEI</name>